<dbReference type="InterPro" id="IPR042533">
    <property type="entry name" value="Nucleoporin_Nup155_C_1"/>
</dbReference>
<accession>A0A2K6ET30</accession>
<dbReference type="Gene3D" id="1.25.40.450">
    <property type="entry name" value="Nucleoporin, helical domain, N-terminal subdomain"/>
    <property type="match status" value="1"/>
</dbReference>
<dbReference type="Ensembl" id="ENSPCOT00000015207.1">
    <property type="protein sequence ID" value="ENSPCOP00000004883.1"/>
    <property type="gene ID" value="ENSPCOG00000013228.1"/>
</dbReference>
<evidence type="ECO:0000256" key="6">
    <source>
        <dbReference type="SAM" id="Coils"/>
    </source>
</evidence>
<comment type="similarity">
    <text evidence="2">Belongs to the non-repetitive/WGA-negative nucleoporin family.</text>
</comment>
<evidence type="ECO:0000313" key="11">
    <source>
        <dbReference type="Proteomes" id="UP000233160"/>
    </source>
</evidence>
<keyword evidence="4" id="KW-0906">Nuclear pore complex</keyword>
<dbReference type="AlphaFoldDB" id="A0A2K6ET30"/>
<evidence type="ECO:0000256" key="2">
    <source>
        <dbReference type="ARBA" id="ARBA00007373"/>
    </source>
</evidence>
<feature type="domain" description="Nucleoporin Nup133/Nup155-like C-terminal" evidence="8">
    <location>
        <begin position="857"/>
        <end position="1154"/>
    </location>
</feature>
<evidence type="ECO:0000256" key="3">
    <source>
        <dbReference type="ARBA" id="ARBA00022448"/>
    </source>
</evidence>
<evidence type="ECO:0000256" key="1">
    <source>
        <dbReference type="ARBA" id="ARBA00004567"/>
    </source>
</evidence>
<dbReference type="GO" id="GO:0006405">
    <property type="term" value="P:RNA export from nucleus"/>
    <property type="evidence" value="ECO:0007669"/>
    <property type="project" value="TreeGrafter"/>
</dbReference>
<feature type="domain" description="Nucleoporin Nup133/Nup155-like C-terminal" evidence="8">
    <location>
        <begin position="660"/>
        <end position="808"/>
    </location>
</feature>
<protein>
    <submittedName>
        <fullName evidence="10">Nucleoporin 155</fullName>
    </submittedName>
</protein>
<proteinExistence type="inferred from homology"/>
<name>A0A2K6ET30_PROCO</name>
<keyword evidence="3" id="KW-0813">Transport</keyword>
<dbReference type="Pfam" id="PF03177">
    <property type="entry name" value="Nucleoporin_C"/>
    <property type="match status" value="2"/>
</dbReference>
<keyword evidence="5" id="KW-0539">Nucleus</keyword>
<keyword evidence="6" id="KW-0175">Coiled coil</keyword>
<dbReference type="PANTHER" id="PTHR10350">
    <property type="entry name" value="NUCLEAR PORE COMPLEX PROTEIN NUP155"/>
    <property type="match status" value="1"/>
</dbReference>
<evidence type="ECO:0000256" key="4">
    <source>
        <dbReference type="ARBA" id="ARBA00023132"/>
    </source>
</evidence>
<evidence type="ECO:0000259" key="8">
    <source>
        <dbReference type="Pfam" id="PF03177"/>
    </source>
</evidence>
<keyword evidence="4" id="KW-0509">mRNA transport</keyword>
<gene>
    <name evidence="10" type="primary">NUP155</name>
</gene>
<feature type="coiled-coil region" evidence="6">
    <location>
        <begin position="810"/>
        <end position="846"/>
    </location>
</feature>
<evidence type="ECO:0000259" key="9">
    <source>
        <dbReference type="Pfam" id="PF08801"/>
    </source>
</evidence>
<dbReference type="InterPro" id="IPR004870">
    <property type="entry name" value="Nucleoporin_Nup155"/>
</dbReference>
<dbReference type="InterPro" id="IPR014908">
    <property type="entry name" value="Nucleoporin_Nup133/Nup155_N"/>
</dbReference>
<organism evidence="10 11">
    <name type="scientific">Propithecus coquereli</name>
    <name type="common">Coquerel's sifaka</name>
    <name type="synonym">Propithecus verreauxi coquereli</name>
    <dbReference type="NCBI Taxonomy" id="379532"/>
    <lineage>
        <taxon>Eukaryota</taxon>
        <taxon>Metazoa</taxon>
        <taxon>Chordata</taxon>
        <taxon>Craniata</taxon>
        <taxon>Vertebrata</taxon>
        <taxon>Euteleostomi</taxon>
        <taxon>Mammalia</taxon>
        <taxon>Eutheria</taxon>
        <taxon>Euarchontoglires</taxon>
        <taxon>Primates</taxon>
        <taxon>Strepsirrhini</taxon>
        <taxon>Lemuriformes</taxon>
        <taxon>Indriidae</taxon>
        <taxon>Propithecus</taxon>
    </lineage>
</organism>
<keyword evidence="4" id="KW-0653">Protein transport</keyword>
<dbReference type="FunFam" id="1.25.40.440:FF:000001">
    <property type="entry name" value="Nuclear pore complex subunit"/>
    <property type="match status" value="1"/>
</dbReference>
<evidence type="ECO:0000256" key="5">
    <source>
        <dbReference type="ARBA" id="ARBA00023242"/>
    </source>
</evidence>
<evidence type="ECO:0000256" key="7">
    <source>
        <dbReference type="SAM" id="MobiDB-lite"/>
    </source>
</evidence>
<comment type="subcellular location">
    <subcellularLocation>
        <location evidence="1">Nucleus</location>
        <location evidence="1">Nuclear pore complex</location>
    </subcellularLocation>
</comment>
<evidence type="ECO:0000313" key="10">
    <source>
        <dbReference type="Ensembl" id="ENSPCOP00000004883.1"/>
    </source>
</evidence>
<reference evidence="10" key="2">
    <citation type="submission" date="2025-09" db="UniProtKB">
        <authorList>
            <consortium name="Ensembl"/>
        </authorList>
    </citation>
    <scope>IDENTIFICATION</scope>
</reference>
<dbReference type="InterPro" id="IPR007187">
    <property type="entry name" value="Nucleoporin_Nup133/Nup155_C"/>
</dbReference>
<dbReference type="Pfam" id="PF08801">
    <property type="entry name" value="Nucleoporin_N"/>
    <property type="match status" value="1"/>
</dbReference>
<dbReference type="GO" id="GO:0044611">
    <property type="term" value="C:nuclear pore inner ring"/>
    <property type="evidence" value="ECO:0007669"/>
    <property type="project" value="TreeGrafter"/>
</dbReference>
<dbReference type="Gene3D" id="1.20.120.1050">
    <property type="match status" value="1"/>
</dbReference>
<keyword evidence="4" id="KW-0811">Translocation</keyword>
<reference evidence="10" key="1">
    <citation type="submission" date="2025-08" db="UniProtKB">
        <authorList>
            <consortium name="Ensembl"/>
        </authorList>
    </citation>
    <scope>IDENTIFICATION</scope>
</reference>
<dbReference type="GO" id="GO:0006606">
    <property type="term" value="P:protein import into nucleus"/>
    <property type="evidence" value="ECO:0007669"/>
    <property type="project" value="TreeGrafter"/>
</dbReference>
<dbReference type="Gene3D" id="1.20.58.1780">
    <property type="match status" value="1"/>
</dbReference>
<dbReference type="InterPro" id="IPR042537">
    <property type="entry name" value="Nucleoporin_Nup155_C_2"/>
</dbReference>
<feature type="region of interest" description="Disordered" evidence="7">
    <location>
        <begin position="876"/>
        <end position="902"/>
    </location>
</feature>
<dbReference type="PANTHER" id="PTHR10350:SF6">
    <property type="entry name" value="NUCLEAR PORE COMPLEX PROTEIN NUP155"/>
    <property type="match status" value="1"/>
</dbReference>
<dbReference type="GO" id="GO:0000972">
    <property type="term" value="P:transcription-dependent tethering of RNA polymerase II gene DNA at nuclear periphery"/>
    <property type="evidence" value="ECO:0007669"/>
    <property type="project" value="TreeGrafter"/>
</dbReference>
<dbReference type="Gene3D" id="1.25.40.440">
    <property type="entry name" value="Nucleoporin, helical domain, central subdomain"/>
    <property type="match status" value="1"/>
</dbReference>
<sequence length="1154" mass="128225">MPSSFLGAVMPASTSAAALQEALENAGRLIDRQLQEDRMYPDLSELLMVPAPNNPTVSGMSDMDYPLQGPGLLSVPNLPEISSIRRVPLPPELVEQFGHMQCNCMMGVFPPISRAWLTIDSDIFMWNYEDGGDLAYFDGLSETILAVGLVKPKPGIFQPHVRHLLVLATPVDIVILGLSYANLQTGSGTLNDSMSGGMQLLPDPLYSLPTDNTYLLTITSTDNGRIFLAGKDGCLYEVAYQAEAGWFSQRCRKINHSKSPLSFLVPSLLQFTFSEDDPIVQIAIDNSRNILYTRSEKGVIQVYDLGQDGQGMSRVASVSQNAIVSAAGNIARTIDRSVFKPIVQIAVIENSESLDCQLLAVTHTGIRLYFSTCPFRQPLARPNTLTLVHVRLPPGFSASSTVEKPSKVHKALYSKGILLMAASENEDNDILWCVNHDTFPFQKPMMETQMTTRVDGHSWALSAIDELKVDKIITPLNKDHIPITDSPVVVQQHTLPPKKFVLLSAQGSLMFHKLRPVDQLRHLLVSNVGGDGEEIERFFKLHQEDQACATCLILACSSAACDREVSAWATRAFFRYGGEAQMRFPTTLPPPSNVGPILGSPVYSSSPVPSGSPYPNPSFLGTPSQGIQPPAMSTPVCAMGNPATQATSMSCVTGPEIVYSGKHNGICIYFSRIMGNIWDASLVVERVFKSGNREITAIESSVPCQLLESVLQELKGLQEFLDRNSQFAGGPLGNPNTTAKVQQRLIGFMRPENGNTQQMQQELQRKFHEAQLSEKVSLQAIQQLVRKSYQALALWKLLCEHQFTVIVGELQKANELLQRSRQVQNKTEKERMLRESLKEYQKISNQVDLSNVCVQYRQLNSYKCITDTLQELVNQSKAAPQSPSVPKKPGPPVLSSDPNMLSNEEAGHHFEQMLKLAQRSKDELFSIALYNWLIQADLADKLLQVASPFLEPHLVRMAKVDQNKVRYMDLLWRYYEKNRSFSNAARVLSKLADMHSTEISLQQRLEYIARAILSAKSSTAISSIAADGEFLHELEEKMEVARIQLQIQETLQRQYSHHSSVQDAISQLDSELMDITKLYGEFADPFKLAECKLAIIHCAGYSDPILVQTLWQDIIEKELNDSVTLSSPDRMHALSLKIVLLGKIYAGTPRFFPL</sequence>
<dbReference type="Proteomes" id="UP000233160">
    <property type="component" value="Unassembled WGS sequence"/>
</dbReference>
<feature type="domain" description="Nucleoporin Nup133/Nup155-like N-terminal" evidence="9">
    <location>
        <begin position="79"/>
        <end position="508"/>
    </location>
</feature>
<dbReference type="GeneTree" id="ENSGT00390000016532"/>
<keyword evidence="11" id="KW-1185">Reference proteome</keyword>
<dbReference type="GO" id="GO:0017056">
    <property type="term" value="F:structural constituent of nuclear pore"/>
    <property type="evidence" value="ECO:0007669"/>
    <property type="project" value="InterPro"/>
</dbReference>
<dbReference type="GO" id="GO:0036228">
    <property type="term" value="P:protein localization to nuclear inner membrane"/>
    <property type="evidence" value="ECO:0007669"/>
    <property type="project" value="TreeGrafter"/>
</dbReference>